<evidence type="ECO:0000313" key="2">
    <source>
        <dbReference type="Proteomes" id="UP000296049"/>
    </source>
</evidence>
<dbReference type="AlphaFoldDB" id="R0L1L5"/>
<dbReference type="Proteomes" id="UP000296049">
    <property type="component" value="Unassembled WGS sequence"/>
</dbReference>
<sequence length="157" mass="17299">MHHSTGNAPSAQHTRALQQDVVLGCTRLGVGRKHAACPALKSEDTRRKNPPDGFFQDLSCSLTSFRFPAPGAWAVAALYRGASVDTAYCWRKPQRAEVGKRVRAWLLTIRALKPLRSRGSLTDLLPLNTVRQGEAPRCTREPAQELDLELEHAGSVM</sequence>
<organism evidence="1 2">
    <name type="scientific">Anas platyrhynchos</name>
    <name type="common">Mallard</name>
    <name type="synonym">Anas boschas</name>
    <dbReference type="NCBI Taxonomy" id="8839"/>
    <lineage>
        <taxon>Eukaryota</taxon>
        <taxon>Metazoa</taxon>
        <taxon>Chordata</taxon>
        <taxon>Craniata</taxon>
        <taxon>Vertebrata</taxon>
        <taxon>Euteleostomi</taxon>
        <taxon>Archelosauria</taxon>
        <taxon>Archosauria</taxon>
        <taxon>Dinosauria</taxon>
        <taxon>Saurischia</taxon>
        <taxon>Theropoda</taxon>
        <taxon>Coelurosauria</taxon>
        <taxon>Aves</taxon>
        <taxon>Neognathae</taxon>
        <taxon>Galloanserae</taxon>
        <taxon>Anseriformes</taxon>
        <taxon>Anatidae</taxon>
        <taxon>Anatinae</taxon>
        <taxon>Anas</taxon>
    </lineage>
</organism>
<gene>
    <name evidence="1" type="ORF">Anapl_16198</name>
</gene>
<accession>R0L1L5</accession>
<proteinExistence type="predicted"/>
<name>R0L1L5_ANAPL</name>
<reference evidence="2" key="1">
    <citation type="journal article" date="2013" name="Nat. Genet.">
        <title>The duck genome and transcriptome provide insight into an avian influenza virus reservoir species.</title>
        <authorList>
            <person name="Huang Y."/>
            <person name="Li Y."/>
            <person name="Burt D.W."/>
            <person name="Chen H."/>
            <person name="Zhang Y."/>
            <person name="Qian W."/>
            <person name="Kim H."/>
            <person name="Gan S."/>
            <person name="Zhao Y."/>
            <person name="Li J."/>
            <person name="Yi K."/>
            <person name="Feng H."/>
            <person name="Zhu P."/>
            <person name="Li B."/>
            <person name="Liu Q."/>
            <person name="Fairley S."/>
            <person name="Magor K.E."/>
            <person name="Du Z."/>
            <person name="Hu X."/>
            <person name="Goodman L."/>
            <person name="Tafer H."/>
            <person name="Vignal A."/>
            <person name="Lee T."/>
            <person name="Kim K.W."/>
            <person name="Sheng Z."/>
            <person name="An Y."/>
            <person name="Searle S."/>
            <person name="Herrero J."/>
            <person name="Groenen M.A."/>
            <person name="Crooijmans R.P."/>
            <person name="Faraut T."/>
            <person name="Cai Q."/>
            <person name="Webster R.G."/>
            <person name="Aldridge J.R."/>
            <person name="Warren W.C."/>
            <person name="Bartschat S."/>
            <person name="Kehr S."/>
            <person name="Marz M."/>
            <person name="Stadler P.F."/>
            <person name="Smith J."/>
            <person name="Kraus R.H."/>
            <person name="Zhao Y."/>
            <person name="Ren L."/>
            <person name="Fei J."/>
            <person name="Morisson M."/>
            <person name="Kaiser P."/>
            <person name="Griffin D.K."/>
            <person name="Rao M."/>
            <person name="Pitel F."/>
            <person name="Wang J."/>
            <person name="Li N."/>
        </authorList>
    </citation>
    <scope>NUCLEOTIDE SEQUENCE [LARGE SCALE GENOMIC DNA]</scope>
</reference>
<evidence type="ECO:0000313" key="1">
    <source>
        <dbReference type="EMBL" id="EOA95294.1"/>
    </source>
</evidence>
<keyword evidence="2" id="KW-1185">Reference proteome</keyword>
<protein>
    <submittedName>
        <fullName evidence="1">Uncharacterized protein</fullName>
    </submittedName>
</protein>
<dbReference type="EMBL" id="KB744344">
    <property type="protein sequence ID" value="EOA95294.1"/>
    <property type="molecule type" value="Genomic_DNA"/>
</dbReference>